<gene>
    <name evidence="9" type="ORF">S01H1_77861</name>
</gene>
<evidence type="ECO:0000256" key="1">
    <source>
        <dbReference type="ARBA" id="ARBA00004651"/>
    </source>
</evidence>
<organism evidence="9">
    <name type="scientific">marine sediment metagenome</name>
    <dbReference type="NCBI Taxonomy" id="412755"/>
    <lineage>
        <taxon>unclassified sequences</taxon>
        <taxon>metagenomes</taxon>
        <taxon>ecological metagenomes</taxon>
    </lineage>
</organism>
<evidence type="ECO:0000256" key="5">
    <source>
        <dbReference type="ARBA" id="ARBA00022692"/>
    </source>
</evidence>
<feature type="transmembrane region" description="Helical" evidence="8">
    <location>
        <begin position="6"/>
        <end position="24"/>
    </location>
</feature>
<keyword evidence="4" id="KW-1003">Cell membrane</keyword>
<keyword evidence="5 8" id="KW-0812">Transmembrane</keyword>
<comment type="caution">
    <text evidence="9">The sequence shown here is derived from an EMBL/GenBank/DDBJ whole genome shotgun (WGS) entry which is preliminary data.</text>
</comment>
<dbReference type="AlphaFoldDB" id="X0YXM9"/>
<keyword evidence="3" id="KW-0813">Transport</keyword>
<evidence type="ECO:0000256" key="8">
    <source>
        <dbReference type="SAM" id="Phobius"/>
    </source>
</evidence>
<evidence type="ECO:0008006" key="10">
    <source>
        <dbReference type="Google" id="ProtNLM"/>
    </source>
</evidence>
<comment type="subcellular location">
    <subcellularLocation>
        <location evidence="1">Cell membrane</location>
        <topology evidence="1">Multi-pass membrane protein</topology>
    </subcellularLocation>
</comment>
<accession>X0YXM9</accession>
<dbReference type="Gene3D" id="1.20.1530.20">
    <property type="match status" value="1"/>
</dbReference>
<proteinExistence type="inferred from homology"/>
<reference evidence="9" key="1">
    <citation type="journal article" date="2014" name="Front. Microbiol.">
        <title>High frequency of phylogenetically diverse reductive dehalogenase-homologous genes in deep subseafloor sedimentary metagenomes.</title>
        <authorList>
            <person name="Kawai M."/>
            <person name="Futagami T."/>
            <person name="Toyoda A."/>
            <person name="Takaki Y."/>
            <person name="Nishi S."/>
            <person name="Hori S."/>
            <person name="Arai W."/>
            <person name="Tsubouchi T."/>
            <person name="Morono Y."/>
            <person name="Uchiyama I."/>
            <person name="Ito T."/>
            <person name="Fujiyama A."/>
            <person name="Inagaki F."/>
            <person name="Takami H."/>
        </authorList>
    </citation>
    <scope>NUCLEOTIDE SEQUENCE</scope>
    <source>
        <strain evidence="9">Expedition CK06-06</strain>
    </source>
</reference>
<feature type="transmembrane region" description="Helical" evidence="8">
    <location>
        <begin position="101"/>
        <end position="122"/>
    </location>
</feature>
<feature type="transmembrane region" description="Helical" evidence="8">
    <location>
        <begin position="36"/>
        <end position="58"/>
    </location>
</feature>
<comment type="similarity">
    <text evidence="2">Belongs to the auxin efflux carrier (TC 2.A.69) family.</text>
</comment>
<evidence type="ECO:0000256" key="2">
    <source>
        <dbReference type="ARBA" id="ARBA00010145"/>
    </source>
</evidence>
<evidence type="ECO:0000256" key="4">
    <source>
        <dbReference type="ARBA" id="ARBA00022475"/>
    </source>
</evidence>
<feature type="non-terminal residue" evidence="9">
    <location>
        <position position="1"/>
    </location>
</feature>
<sequence length="183" mass="19713">AVMIGVAIPFINILAVSTLIWYSGRSYPAREKIGLIFKNTLSNPLILACLAGILYSKLRLPFPEFTGNTFHLLSLITLPMALISIGGSLNLAQLKGHLRMAIFATMFKLLLLPAAGYLFLRAYGVSPIAFKVGMIYFALPTSTAAYILSSQLQSDVDLAAASILISTLFSIVSLSVVLIIFVA</sequence>
<evidence type="ECO:0000256" key="7">
    <source>
        <dbReference type="ARBA" id="ARBA00023136"/>
    </source>
</evidence>
<feature type="transmembrane region" description="Helical" evidence="8">
    <location>
        <begin position="160"/>
        <end position="182"/>
    </location>
</feature>
<dbReference type="InterPro" id="IPR004776">
    <property type="entry name" value="Mem_transp_PIN-like"/>
</dbReference>
<feature type="transmembrane region" description="Helical" evidence="8">
    <location>
        <begin position="128"/>
        <end position="148"/>
    </location>
</feature>
<name>X0YXM9_9ZZZZ</name>
<evidence type="ECO:0000313" key="9">
    <source>
        <dbReference type="EMBL" id="GAG53018.1"/>
    </source>
</evidence>
<dbReference type="EMBL" id="BARS01052365">
    <property type="protein sequence ID" value="GAG53018.1"/>
    <property type="molecule type" value="Genomic_DNA"/>
</dbReference>
<dbReference type="PANTHER" id="PTHR36838">
    <property type="entry name" value="AUXIN EFFLUX CARRIER FAMILY PROTEIN"/>
    <property type="match status" value="1"/>
</dbReference>
<dbReference type="Pfam" id="PF03547">
    <property type="entry name" value="Mem_trans"/>
    <property type="match status" value="1"/>
</dbReference>
<feature type="transmembrane region" description="Helical" evidence="8">
    <location>
        <begin position="70"/>
        <end position="89"/>
    </location>
</feature>
<evidence type="ECO:0000256" key="3">
    <source>
        <dbReference type="ARBA" id="ARBA00022448"/>
    </source>
</evidence>
<dbReference type="InterPro" id="IPR038770">
    <property type="entry name" value="Na+/solute_symporter_sf"/>
</dbReference>
<evidence type="ECO:0000256" key="6">
    <source>
        <dbReference type="ARBA" id="ARBA00022989"/>
    </source>
</evidence>
<protein>
    <recommendedName>
        <fullName evidence="10">Auxin efflux carrier</fullName>
    </recommendedName>
</protein>
<keyword evidence="6 8" id="KW-1133">Transmembrane helix</keyword>
<dbReference type="GO" id="GO:0005886">
    <property type="term" value="C:plasma membrane"/>
    <property type="evidence" value="ECO:0007669"/>
    <property type="project" value="UniProtKB-SubCell"/>
</dbReference>
<dbReference type="GO" id="GO:0055085">
    <property type="term" value="P:transmembrane transport"/>
    <property type="evidence" value="ECO:0007669"/>
    <property type="project" value="InterPro"/>
</dbReference>
<dbReference type="PANTHER" id="PTHR36838:SF4">
    <property type="entry name" value="AUXIN EFFLUX CARRIER FAMILY PROTEIN"/>
    <property type="match status" value="1"/>
</dbReference>
<keyword evidence="7 8" id="KW-0472">Membrane</keyword>